<evidence type="ECO:0000313" key="2">
    <source>
        <dbReference type="EMBL" id="WUX53993.1"/>
    </source>
</evidence>
<feature type="region of interest" description="Disordered" evidence="1">
    <location>
        <begin position="1"/>
        <end position="36"/>
    </location>
</feature>
<accession>A0ABZ2A9A1</accession>
<proteinExistence type="predicted"/>
<name>A0ABZ2A9A1_STRNV</name>
<dbReference type="Proteomes" id="UP001432209">
    <property type="component" value="Chromosome"/>
</dbReference>
<organism evidence="2 3">
    <name type="scientific">Streptomyces niveus</name>
    <name type="common">Streptomyces spheroides</name>
    <dbReference type="NCBI Taxonomy" id="193462"/>
    <lineage>
        <taxon>Bacteria</taxon>
        <taxon>Bacillati</taxon>
        <taxon>Actinomycetota</taxon>
        <taxon>Actinomycetes</taxon>
        <taxon>Kitasatosporales</taxon>
        <taxon>Streptomycetaceae</taxon>
        <taxon>Streptomyces</taxon>
    </lineage>
</organism>
<evidence type="ECO:0000256" key="1">
    <source>
        <dbReference type="SAM" id="MobiDB-lite"/>
    </source>
</evidence>
<keyword evidence="3" id="KW-1185">Reference proteome</keyword>
<dbReference type="EMBL" id="CP109495">
    <property type="protein sequence ID" value="WUX53993.1"/>
    <property type="molecule type" value="Genomic_DNA"/>
</dbReference>
<feature type="compositionally biased region" description="Basic and acidic residues" evidence="1">
    <location>
        <begin position="72"/>
        <end position="93"/>
    </location>
</feature>
<evidence type="ECO:0000313" key="3">
    <source>
        <dbReference type="Proteomes" id="UP001432209"/>
    </source>
</evidence>
<feature type="compositionally biased region" description="Basic and acidic residues" evidence="1">
    <location>
        <begin position="1"/>
        <end position="29"/>
    </location>
</feature>
<dbReference type="RefSeq" id="WP_329077601.1">
    <property type="nucleotide sequence ID" value="NZ_CP109389.1"/>
</dbReference>
<sequence>MSRTDKTKPPWVRHAEHHPLPVHDHRHGPCDLPTGPVRDETDTRCRWVLTLGALIGRPCCAGCKVRSHIKERQEWARTGNRKERYAGRREARRSQGIHRKRQDPSHPDSAGWAA</sequence>
<feature type="region of interest" description="Disordered" evidence="1">
    <location>
        <begin position="72"/>
        <end position="114"/>
    </location>
</feature>
<protein>
    <submittedName>
        <fullName evidence="2">Uncharacterized protein</fullName>
    </submittedName>
</protein>
<gene>
    <name evidence="2" type="ORF">OG442_21865</name>
</gene>
<reference evidence="2" key="1">
    <citation type="submission" date="2022-10" db="EMBL/GenBank/DDBJ databases">
        <title>The complete genomes of actinobacterial strains from the NBC collection.</title>
        <authorList>
            <person name="Joergensen T.S."/>
            <person name="Alvarez Arevalo M."/>
            <person name="Sterndorff E.B."/>
            <person name="Faurdal D."/>
            <person name="Vuksanovic O."/>
            <person name="Mourched A.-S."/>
            <person name="Charusanti P."/>
            <person name="Shaw S."/>
            <person name="Blin K."/>
            <person name="Weber T."/>
        </authorList>
    </citation>
    <scope>NUCLEOTIDE SEQUENCE</scope>
    <source>
        <strain evidence="2">NBC_01432</strain>
    </source>
</reference>